<protein>
    <submittedName>
        <fullName evidence="2">Uncharacterized protein</fullName>
    </submittedName>
</protein>
<evidence type="ECO:0000313" key="3">
    <source>
        <dbReference type="Proteomes" id="UP000072189"/>
    </source>
</evidence>
<feature type="transmembrane region" description="Helical" evidence="1">
    <location>
        <begin position="34"/>
        <end position="57"/>
    </location>
</feature>
<accession>A0A147F5L8</accession>
<dbReference type="PATRIC" id="fig|2033.7.peg.3455"/>
<organism evidence="2 3">
    <name type="scientific">Microbacterium testaceum</name>
    <name type="common">Aureobacterium testaceum</name>
    <name type="synonym">Brevibacterium testaceum</name>
    <dbReference type="NCBI Taxonomy" id="2033"/>
    <lineage>
        <taxon>Bacteria</taxon>
        <taxon>Bacillati</taxon>
        <taxon>Actinomycetota</taxon>
        <taxon>Actinomycetes</taxon>
        <taxon>Micrococcales</taxon>
        <taxon>Microbacteriaceae</taxon>
        <taxon>Microbacterium</taxon>
    </lineage>
</organism>
<name>A0A147F5L8_MICTE</name>
<dbReference type="EMBL" id="LDRV01000085">
    <property type="protein sequence ID" value="KTS09570.1"/>
    <property type="molecule type" value="Genomic_DNA"/>
</dbReference>
<evidence type="ECO:0000313" key="2">
    <source>
        <dbReference type="EMBL" id="KTS09570.1"/>
    </source>
</evidence>
<gene>
    <name evidence="2" type="ORF">RSA3_13240</name>
</gene>
<dbReference type="AlphaFoldDB" id="A0A147F5L8"/>
<dbReference type="Proteomes" id="UP000072189">
    <property type="component" value="Unassembled WGS sequence"/>
</dbReference>
<dbReference type="RefSeq" id="WP_058614661.1">
    <property type="nucleotide sequence ID" value="NZ_LDRV01000085.1"/>
</dbReference>
<feature type="transmembrane region" description="Helical" evidence="1">
    <location>
        <begin position="64"/>
        <end position="86"/>
    </location>
</feature>
<reference evidence="2 3" key="1">
    <citation type="journal article" date="2016" name="Front. Microbiol.">
        <title>Genomic Resource of Rice Seed Associated Bacteria.</title>
        <authorList>
            <person name="Midha S."/>
            <person name="Bansal K."/>
            <person name="Sharma S."/>
            <person name="Kumar N."/>
            <person name="Patil P.P."/>
            <person name="Chaudhry V."/>
            <person name="Patil P.B."/>
        </authorList>
    </citation>
    <scope>NUCLEOTIDE SEQUENCE [LARGE SCALE GENOMIC DNA]</scope>
    <source>
        <strain evidence="2 3">RSA3</strain>
    </source>
</reference>
<sequence>MTVGLLLGVVFVVLGVVAYTGRWKGWIRARRGFGSTIGFAWLWLGAAFAVASVALLVESYSREVFFVLLAVAAILLVVAIVGAFWLPRFLLPAWYLTLRGDPTTKDGRA</sequence>
<evidence type="ECO:0000256" key="1">
    <source>
        <dbReference type="SAM" id="Phobius"/>
    </source>
</evidence>
<keyword evidence="1" id="KW-1133">Transmembrane helix</keyword>
<keyword evidence="1" id="KW-0812">Transmembrane</keyword>
<comment type="caution">
    <text evidence="2">The sequence shown here is derived from an EMBL/GenBank/DDBJ whole genome shotgun (WGS) entry which is preliminary data.</text>
</comment>
<proteinExistence type="predicted"/>
<keyword evidence="1" id="KW-0472">Membrane</keyword>